<dbReference type="Proteomes" id="UP000095728">
    <property type="component" value="Unassembled WGS sequence"/>
</dbReference>
<dbReference type="PANTHER" id="PTHR13639">
    <property type="entry name" value="CYTOCHROME C OXIDASE ASSEMBLY FACTOR 4 HOMOLOG, MITOCHONDRIAL"/>
    <property type="match status" value="1"/>
</dbReference>
<reference evidence="3" key="1">
    <citation type="journal article" date="2016" name="Genome Announc.">
        <title>Genome sequences of three species of Hanseniaspora isolated from spontaneous wine fermentations.</title>
        <authorList>
            <person name="Sternes P.R."/>
            <person name="Lee D."/>
            <person name="Kutyna D.R."/>
            <person name="Borneman A.R."/>
        </authorList>
    </citation>
    <scope>NUCLEOTIDE SEQUENCE [LARGE SCALE GENOMIC DNA]</scope>
    <source>
        <strain evidence="3">AWRI3579</strain>
    </source>
</reference>
<evidence type="ECO:0000256" key="1">
    <source>
        <dbReference type="SAM" id="Coils"/>
    </source>
</evidence>
<protein>
    <submittedName>
        <fullName evidence="2">Cytochrome oxidase assembly factor 4</fullName>
    </submittedName>
</protein>
<evidence type="ECO:0000313" key="2">
    <source>
        <dbReference type="EMBL" id="OEJ84242.1"/>
    </source>
</evidence>
<dbReference type="FunCoup" id="A0A1E5RBH0">
    <property type="interactions" value="33"/>
</dbReference>
<name>A0A1E5RBH0_9ASCO</name>
<dbReference type="InterPro" id="IPR039870">
    <property type="entry name" value="Coa4-like"/>
</dbReference>
<dbReference type="EMBL" id="LPNM01000008">
    <property type="protein sequence ID" value="OEJ84242.1"/>
    <property type="molecule type" value="Genomic_DNA"/>
</dbReference>
<organism evidence="2 3">
    <name type="scientific">Hanseniaspora osmophila</name>
    <dbReference type="NCBI Taxonomy" id="56408"/>
    <lineage>
        <taxon>Eukaryota</taxon>
        <taxon>Fungi</taxon>
        <taxon>Dikarya</taxon>
        <taxon>Ascomycota</taxon>
        <taxon>Saccharomycotina</taxon>
        <taxon>Saccharomycetes</taxon>
        <taxon>Saccharomycodales</taxon>
        <taxon>Saccharomycodaceae</taxon>
        <taxon>Hanseniaspora</taxon>
    </lineage>
</organism>
<comment type="caution">
    <text evidence="2">The sequence shown here is derived from an EMBL/GenBank/DDBJ whole genome shotgun (WGS) entry which is preliminary data.</text>
</comment>
<keyword evidence="3" id="KW-1185">Reference proteome</keyword>
<dbReference type="GO" id="GO:0005758">
    <property type="term" value="C:mitochondrial intermembrane space"/>
    <property type="evidence" value="ECO:0007669"/>
    <property type="project" value="InterPro"/>
</dbReference>
<proteinExistence type="predicted"/>
<dbReference type="PROSITE" id="PS51808">
    <property type="entry name" value="CHCH"/>
    <property type="match status" value="1"/>
</dbReference>
<evidence type="ECO:0000313" key="3">
    <source>
        <dbReference type="Proteomes" id="UP000095728"/>
    </source>
</evidence>
<sequence>MDSKYYQEALEDYKEQQQEQAQTKEEADLWDKRINKTGCYVENMALQLCHADTNDWRQCMKEMALFRKCWDQHGNNQRVGTVDLVDNKGK</sequence>
<dbReference type="PANTHER" id="PTHR13639:SF2">
    <property type="entry name" value="CYTOCHROME C OXIDASE ASSEMBLY FACTOR 4 HOMOLOG, MITOCHONDRIAL"/>
    <property type="match status" value="1"/>
</dbReference>
<accession>A0A1E5RBH0</accession>
<gene>
    <name evidence="2" type="ORF">AWRI3579_g2893</name>
</gene>
<keyword evidence="1" id="KW-0175">Coiled coil</keyword>
<feature type="coiled-coil region" evidence="1">
    <location>
        <begin position="6"/>
        <end position="33"/>
    </location>
</feature>
<dbReference type="InParanoid" id="A0A1E5RBH0"/>
<dbReference type="GO" id="GO:0033617">
    <property type="term" value="P:mitochondrial respiratory chain complex IV assembly"/>
    <property type="evidence" value="ECO:0007669"/>
    <property type="project" value="InterPro"/>
</dbReference>
<dbReference type="AlphaFoldDB" id="A0A1E5RBH0"/>
<dbReference type="STRING" id="56408.A0A1E5RBH0"/>
<dbReference type="OrthoDB" id="5586401at2759"/>